<name>A0AAD4QHB0_9AGAM</name>
<dbReference type="InterPro" id="IPR040424">
    <property type="entry name" value="Smn1"/>
</dbReference>
<reference evidence="8" key="1">
    <citation type="submission" date="2022-01" db="EMBL/GenBank/DDBJ databases">
        <title>Comparative genomics reveals a dynamic genome evolution in the ectomycorrhizal milk-cap (Lactarius) mushrooms.</title>
        <authorList>
            <consortium name="DOE Joint Genome Institute"/>
            <person name="Lebreton A."/>
            <person name="Tang N."/>
            <person name="Kuo A."/>
            <person name="LaButti K."/>
            <person name="Drula E."/>
            <person name="Barry K."/>
            <person name="Clum A."/>
            <person name="Lipzen A."/>
            <person name="Mousain D."/>
            <person name="Ng V."/>
            <person name="Wang R."/>
            <person name="Wang X."/>
            <person name="Dai Y."/>
            <person name="Henrissat B."/>
            <person name="Grigoriev I.V."/>
            <person name="Guerin-Laguette A."/>
            <person name="Yu F."/>
            <person name="Martin F.M."/>
        </authorList>
    </citation>
    <scope>NUCLEOTIDE SEQUENCE</scope>
    <source>
        <strain evidence="8">QP</strain>
    </source>
</reference>
<keyword evidence="5" id="KW-0539">Nucleus</keyword>
<evidence type="ECO:0000256" key="3">
    <source>
        <dbReference type="ARBA" id="ARBA00022664"/>
    </source>
</evidence>
<evidence type="ECO:0000259" key="7">
    <source>
        <dbReference type="Pfam" id="PF20636"/>
    </source>
</evidence>
<dbReference type="EMBL" id="JAKELL010000004">
    <property type="protein sequence ID" value="KAH8999480.1"/>
    <property type="molecule type" value="Genomic_DNA"/>
</dbReference>
<feature type="compositionally biased region" description="Polar residues" evidence="6">
    <location>
        <begin position="134"/>
        <end position="146"/>
    </location>
</feature>
<keyword evidence="9" id="KW-1185">Reference proteome</keyword>
<dbReference type="GO" id="GO:0005634">
    <property type="term" value="C:nucleus"/>
    <property type="evidence" value="ECO:0007669"/>
    <property type="project" value="UniProtKB-SubCell"/>
</dbReference>
<comment type="caution">
    <text evidence="8">The sequence shown here is derived from an EMBL/GenBank/DDBJ whole genome shotgun (WGS) entry which is preliminary data.</text>
</comment>
<dbReference type="GO" id="GO:0008380">
    <property type="term" value="P:RNA splicing"/>
    <property type="evidence" value="ECO:0007669"/>
    <property type="project" value="UniProtKB-KW"/>
</dbReference>
<protein>
    <recommendedName>
        <fullName evidence="7">Survival Motor Neuron Gemin2-binding domain-containing protein</fullName>
    </recommendedName>
</protein>
<feature type="compositionally biased region" description="Acidic residues" evidence="6">
    <location>
        <begin position="53"/>
        <end position="67"/>
    </location>
</feature>
<evidence type="ECO:0000313" key="8">
    <source>
        <dbReference type="EMBL" id="KAH8999480.1"/>
    </source>
</evidence>
<dbReference type="AlphaFoldDB" id="A0AAD4QHB0"/>
<dbReference type="PANTHER" id="PTHR39267:SF1">
    <property type="entry name" value="SURVIVAL MOTOR NEURON PROTEIN"/>
    <property type="match status" value="1"/>
</dbReference>
<dbReference type="Pfam" id="PF20636">
    <property type="entry name" value="SMN_G2-BD"/>
    <property type="match status" value="1"/>
</dbReference>
<dbReference type="InterPro" id="IPR049481">
    <property type="entry name" value="SMN_G2-BD"/>
</dbReference>
<sequence length="249" mass="27919">MGHHVNHSLPGPGPAKKRKHGPGLQRHWDDPEQQSSMLSYDEDDVEKIKAEADDNGDDMEEGEEEESRELTHDEIWDDSALIAAWESATAEYEAYHGKGKEWKQEPVKRSPLWYNIPPDPSELKKSAMVPQDPPQTMQPDSENSHPLNFDTFVPSHDPSLAHAPQLALEPNGVPPVPGEHVSRDEAFNRALGAMYWAGYWTAMYHSHQRGNGEGIEHNAVTNGHHESLGTAKNAEDEDEDEELLVSTQR</sequence>
<feature type="region of interest" description="Disordered" evidence="6">
    <location>
        <begin position="113"/>
        <end position="156"/>
    </location>
</feature>
<feature type="region of interest" description="Disordered" evidence="6">
    <location>
        <begin position="1"/>
        <end position="75"/>
    </location>
</feature>
<comment type="similarity">
    <text evidence="2">Belongs to the SMN family.</text>
</comment>
<evidence type="ECO:0000256" key="6">
    <source>
        <dbReference type="SAM" id="MobiDB-lite"/>
    </source>
</evidence>
<keyword evidence="3" id="KW-0507">mRNA processing</keyword>
<dbReference type="GO" id="GO:0006397">
    <property type="term" value="P:mRNA processing"/>
    <property type="evidence" value="ECO:0007669"/>
    <property type="project" value="UniProtKB-KW"/>
</dbReference>
<evidence type="ECO:0000256" key="1">
    <source>
        <dbReference type="ARBA" id="ARBA00004123"/>
    </source>
</evidence>
<organism evidence="8 9">
    <name type="scientific">Lactarius akahatsu</name>
    <dbReference type="NCBI Taxonomy" id="416441"/>
    <lineage>
        <taxon>Eukaryota</taxon>
        <taxon>Fungi</taxon>
        <taxon>Dikarya</taxon>
        <taxon>Basidiomycota</taxon>
        <taxon>Agaricomycotina</taxon>
        <taxon>Agaricomycetes</taxon>
        <taxon>Russulales</taxon>
        <taxon>Russulaceae</taxon>
        <taxon>Lactarius</taxon>
    </lineage>
</organism>
<comment type="subcellular location">
    <subcellularLocation>
        <location evidence="1">Nucleus</location>
    </subcellularLocation>
</comment>
<feature type="domain" description="Survival Motor Neuron Gemin2-binding" evidence="7">
    <location>
        <begin position="73"/>
        <end position="89"/>
    </location>
</feature>
<proteinExistence type="inferred from homology"/>
<dbReference type="Proteomes" id="UP001201163">
    <property type="component" value="Unassembled WGS sequence"/>
</dbReference>
<accession>A0AAD4QHB0</accession>
<dbReference type="PANTHER" id="PTHR39267">
    <property type="entry name" value="SURVIVAL MOTOR NEURON-LIKE PROTEIN 1"/>
    <property type="match status" value="1"/>
</dbReference>
<feature type="region of interest" description="Disordered" evidence="6">
    <location>
        <begin position="211"/>
        <end position="249"/>
    </location>
</feature>
<evidence type="ECO:0000256" key="2">
    <source>
        <dbReference type="ARBA" id="ARBA00005371"/>
    </source>
</evidence>
<dbReference type="CDD" id="cd22851">
    <property type="entry name" value="SMN_N"/>
    <property type="match status" value="1"/>
</dbReference>
<dbReference type="CDD" id="cd22852">
    <property type="entry name" value="SMN_C"/>
    <property type="match status" value="1"/>
</dbReference>
<evidence type="ECO:0000313" key="9">
    <source>
        <dbReference type="Proteomes" id="UP001201163"/>
    </source>
</evidence>
<gene>
    <name evidence="8" type="ORF">EDB92DRAFT_2081613</name>
</gene>
<dbReference type="InterPro" id="IPR047313">
    <property type="entry name" value="SMN_C"/>
</dbReference>
<keyword evidence="4" id="KW-0508">mRNA splicing</keyword>
<evidence type="ECO:0000256" key="4">
    <source>
        <dbReference type="ARBA" id="ARBA00023187"/>
    </source>
</evidence>
<evidence type="ECO:0000256" key="5">
    <source>
        <dbReference type="ARBA" id="ARBA00023242"/>
    </source>
</evidence>